<dbReference type="PANTHER" id="PTHR43464">
    <property type="entry name" value="METHYLTRANSFERASE"/>
    <property type="match status" value="1"/>
</dbReference>
<dbReference type="Proteomes" id="UP001198830">
    <property type="component" value="Unassembled WGS sequence"/>
</dbReference>
<dbReference type="GO" id="GO:0008168">
    <property type="term" value="F:methyltransferase activity"/>
    <property type="evidence" value="ECO:0007669"/>
    <property type="project" value="UniProtKB-KW"/>
</dbReference>
<dbReference type="PANTHER" id="PTHR43464:SF19">
    <property type="entry name" value="UBIQUINONE BIOSYNTHESIS O-METHYLTRANSFERASE, MITOCHONDRIAL"/>
    <property type="match status" value="1"/>
</dbReference>
<proteinExistence type="predicted"/>
<evidence type="ECO:0000256" key="3">
    <source>
        <dbReference type="ARBA" id="ARBA00022691"/>
    </source>
</evidence>
<dbReference type="Pfam" id="PF08241">
    <property type="entry name" value="Methyltransf_11"/>
    <property type="match status" value="1"/>
</dbReference>
<dbReference type="CDD" id="cd02440">
    <property type="entry name" value="AdoMet_MTases"/>
    <property type="match status" value="1"/>
</dbReference>
<dbReference type="InterPro" id="IPR013216">
    <property type="entry name" value="Methyltransf_11"/>
</dbReference>
<dbReference type="InterPro" id="IPR029063">
    <property type="entry name" value="SAM-dependent_MTases_sf"/>
</dbReference>
<keyword evidence="6" id="KW-1185">Reference proteome</keyword>
<dbReference type="GO" id="GO:0032259">
    <property type="term" value="P:methylation"/>
    <property type="evidence" value="ECO:0007669"/>
    <property type="project" value="UniProtKB-KW"/>
</dbReference>
<evidence type="ECO:0000256" key="2">
    <source>
        <dbReference type="ARBA" id="ARBA00022679"/>
    </source>
</evidence>
<keyword evidence="1 5" id="KW-0489">Methyltransferase</keyword>
<evidence type="ECO:0000259" key="4">
    <source>
        <dbReference type="Pfam" id="PF08241"/>
    </source>
</evidence>
<dbReference type="Gene3D" id="3.40.50.150">
    <property type="entry name" value="Vaccinia Virus protein VP39"/>
    <property type="match status" value="1"/>
</dbReference>
<dbReference type="EMBL" id="JAJGNP010000007">
    <property type="protein sequence ID" value="MCC4233248.1"/>
    <property type="molecule type" value="Genomic_DNA"/>
</dbReference>
<keyword evidence="3" id="KW-0949">S-adenosyl-L-methionine</keyword>
<reference evidence="5 6" key="1">
    <citation type="submission" date="2021-10" db="EMBL/GenBank/DDBJ databases">
        <title>The diversity and Nitrogen Metabolism of Culturable Nitrate-Utilizing Bacteria Within the Oxygen Minimum Zone of the Changjiang (Yangtze River)Estuary.</title>
        <authorList>
            <person name="Zhang D."/>
            <person name="Zheng J."/>
            <person name="Liu S."/>
            <person name="He W."/>
        </authorList>
    </citation>
    <scope>NUCLEOTIDE SEQUENCE [LARGE SCALE GENOMIC DNA]</scope>
    <source>
        <strain evidence="5 6">FXH275-2</strain>
    </source>
</reference>
<evidence type="ECO:0000313" key="6">
    <source>
        <dbReference type="Proteomes" id="UP001198830"/>
    </source>
</evidence>
<comment type="caution">
    <text evidence="5">The sequence shown here is derived from an EMBL/GenBank/DDBJ whole genome shotgun (WGS) entry which is preliminary data.</text>
</comment>
<evidence type="ECO:0000313" key="5">
    <source>
        <dbReference type="EMBL" id="MCC4233248.1"/>
    </source>
</evidence>
<accession>A0ABS8H4A9</accession>
<keyword evidence="2" id="KW-0808">Transferase</keyword>
<dbReference type="SUPFAM" id="SSF53335">
    <property type="entry name" value="S-adenosyl-L-methionine-dependent methyltransferases"/>
    <property type="match status" value="1"/>
</dbReference>
<organism evidence="5 6">
    <name type="scientific">Sphingobium soli</name>
    <dbReference type="NCBI Taxonomy" id="1591116"/>
    <lineage>
        <taxon>Bacteria</taxon>
        <taxon>Pseudomonadati</taxon>
        <taxon>Pseudomonadota</taxon>
        <taxon>Alphaproteobacteria</taxon>
        <taxon>Sphingomonadales</taxon>
        <taxon>Sphingomonadaceae</taxon>
        <taxon>Sphingobium</taxon>
    </lineage>
</organism>
<name>A0ABS8H4A9_9SPHN</name>
<feature type="domain" description="Methyltransferase type 11" evidence="4">
    <location>
        <begin position="54"/>
        <end position="149"/>
    </location>
</feature>
<protein>
    <submittedName>
        <fullName evidence="5">Class I SAM-dependent methyltransferase</fullName>
    </submittedName>
</protein>
<sequence length="248" mass="27447">MMPKDAERAYLANLGAQGVNHSLNKPFSDPECGIHLAAIGFIMRLLPPPPARILDLGCGGGWTSIFYARLGYQVTGQDIAPDMIAVARDNARINDVGSRTDFLCGDFEHMELGAQYDAAIFFDSLHHAEDEALAIHAAWRALKPGGILITHEPGEGHSQSAESIAAMARFGVNERDMPPHLIMARGRDAGFTGFRVLPMPSLLYSTFYQPRDYSGRWFSKRRWKMLARAARMIFKPDVREGAVVVMTK</sequence>
<dbReference type="RefSeq" id="WP_228227184.1">
    <property type="nucleotide sequence ID" value="NZ_JAJGNP010000007.1"/>
</dbReference>
<gene>
    <name evidence="5" type="ORF">LL253_11160</name>
</gene>
<evidence type="ECO:0000256" key="1">
    <source>
        <dbReference type="ARBA" id="ARBA00022603"/>
    </source>
</evidence>